<name>A0ABV8NH24_9SPHI</name>
<keyword evidence="2" id="KW-1185">Reference proteome</keyword>
<dbReference type="Pfam" id="PF10884">
    <property type="entry name" value="DUF2683"/>
    <property type="match status" value="1"/>
</dbReference>
<evidence type="ECO:0000313" key="2">
    <source>
        <dbReference type="Proteomes" id="UP001595792"/>
    </source>
</evidence>
<proteinExistence type="predicted"/>
<dbReference type="Proteomes" id="UP001595792">
    <property type="component" value="Unassembled WGS sequence"/>
</dbReference>
<evidence type="ECO:0000313" key="1">
    <source>
        <dbReference type="EMBL" id="MFC4195467.1"/>
    </source>
</evidence>
<dbReference type="EMBL" id="JBHSBY010000013">
    <property type="protein sequence ID" value="MFC4195467.1"/>
    <property type="molecule type" value="Genomic_DNA"/>
</dbReference>
<dbReference type="InterPro" id="IPR020271">
    <property type="entry name" value="Uncharacterised_MJ1172"/>
</dbReference>
<gene>
    <name evidence="1" type="ORF">ACFOUY_01995</name>
</gene>
<dbReference type="RefSeq" id="WP_378958770.1">
    <property type="nucleotide sequence ID" value="NZ_JBHRXC010000016.1"/>
</dbReference>
<organism evidence="1 2">
    <name type="scientific">Pedobacter jamesrossensis</name>
    <dbReference type="NCBI Taxonomy" id="1908238"/>
    <lineage>
        <taxon>Bacteria</taxon>
        <taxon>Pseudomonadati</taxon>
        <taxon>Bacteroidota</taxon>
        <taxon>Sphingobacteriia</taxon>
        <taxon>Sphingobacteriales</taxon>
        <taxon>Sphingobacteriaceae</taxon>
        <taxon>Pedobacter</taxon>
    </lineage>
</organism>
<reference evidence="2" key="1">
    <citation type="journal article" date="2019" name="Int. J. Syst. Evol. Microbiol.">
        <title>The Global Catalogue of Microorganisms (GCM) 10K type strain sequencing project: providing services to taxonomists for standard genome sequencing and annotation.</title>
        <authorList>
            <consortium name="The Broad Institute Genomics Platform"/>
            <consortium name="The Broad Institute Genome Sequencing Center for Infectious Disease"/>
            <person name="Wu L."/>
            <person name="Ma J."/>
        </authorList>
    </citation>
    <scope>NUCLEOTIDE SEQUENCE [LARGE SCALE GENOMIC DNA]</scope>
    <source>
        <strain evidence="2">CCM 8689</strain>
    </source>
</reference>
<sequence length="69" mass="7750">METLIVHPKDENQLAAIKAFMQALNIDFENQANTITDNLKRSIDKGINEADNGETISFEAFKLKHFKAG</sequence>
<comment type="caution">
    <text evidence="1">The sequence shown here is derived from an EMBL/GenBank/DDBJ whole genome shotgun (WGS) entry which is preliminary data.</text>
</comment>
<protein>
    <submittedName>
        <fullName evidence="1">DUF2683 family protein</fullName>
    </submittedName>
</protein>
<accession>A0ABV8NH24</accession>